<dbReference type="InterPro" id="IPR035979">
    <property type="entry name" value="RBD_domain_sf"/>
</dbReference>
<dbReference type="EnsemblMetazoa" id="ENSAATROPT016704">
    <property type="protein sequence ID" value="ENSAATROPP014692"/>
    <property type="gene ID" value="ENSAATROPG013676"/>
</dbReference>
<reference evidence="4" key="1">
    <citation type="submission" date="2024-04" db="UniProtKB">
        <authorList>
            <consortium name="EnsemblMetazoa"/>
        </authorList>
    </citation>
    <scope>IDENTIFICATION</scope>
    <source>
        <strain evidence="4">EBRO</strain>
    </source>
</reference>
<accession>A0AAG5DTJ8</accession>
<evidence type="ECO:0000256" key="1">
    <source>
        <dbReference type="ARBA" id="ARBA00022884"/>
    </source>
</evidence>
<keyword evidence="1 2" id="KW-0694">RNA-binding</keyword>
<feature type="domain" description="RRM" evidence="3">
    <location>
        <begin position="1"/>
        <end position="63"/>
    </location>
</feature>
<sequence>MLRRRFSVYGRVIEALLVTDSNTGESRGYGYIYFQSEAQAYRVQQRCNGMLLCGRSIQLYFST</sequence>
<dbReference type="Pfam" id="PF00076">
    <property type="entry name" value="RRM_1"/>
    <property type="match status" value="1"/>
</dbReference>
<evidence type="ECO:0000259" key="3">
    <source>
        <dbReference type="PROSITE" id="PS50102"/>
    </source>
</evidence>
<protein>
    <recommendedName>
        <fullName evidence="3">RRM domain-containing protein</fullName>
    </recommendedName>
</protein>
<evidence type="ECO:0000313" key="5">
    <source>
        <dbReference type="Proteomes" id="UP000075880"/>
    </source>
</evidence>
<dbReference type="PROSITE" id="PS50102">
    <property type="entry name" value="RRM"/>
    <property type="match status" value="1"/>
</dbReference>
<dbReference type="GO" id="GO:0003723">
    <property type="term" value="F:RNA binding"/>
    <property type="evidence" value="ECO:0007669"/>
    <property type="project" value="UniProtKB-UniRule"/>
</dbReference>
<dbReference type="InterPro" id="IPR012677">
    <property type="entry name" value="Nucleotide-bd_a/b_plait_sf"/>
</dbReference>
<dbReference type="InterPro" id="IPR000504">
    <property type="entry name" value="RRM_dom"/>
</dbReference>
<evidence type="ECO:0000256" key="2">
    <source>
        <dbReference type="PROSITE-ProRule" id="PRU00176"/>
    </source>
</evidence>
<name>A0AAG5DTJ8_ANOAO</name>
<keyword evidence="5" id="KW-1185">Reference proteome</keyword>
<dbReference type="Gene3D" id="3.30.70.330">
    <property type="match status" value="1"/>
</dbReference>
<proteinExistence type="predicted"/>
<dbReference type="Proteomes" id="UP000075880">
    <property type="component" value="Unassembled WGS sequence"/>
</dbReference>
<dbReference type="PANTHER" id="PTHR48034">
    <property type="entry name" value="TRANSFORMER-2 SEX-DETERMINING PROTEIN-RELATED"/>
    <property type="match status" value="1"/>
</dbReference>
<dbReference type="AlphaFoldDB" id="A0AAG5DTJ8"/>
<evidence type="ECO:0000313" key="4">
    <source>
        <dbReference type="EnsemblMetazoa" id="ENSAATROPP014692"/>
    </source>
</evidence>
<dbReference type="SUPFAM" id="SSF54928">
    <property type="entry name" value="RNA-binding domain, RBD"/>
    <property type="match status" value="1"/>
</dbReference>
<organism evidence="4 5">
    <name type="scientific">Anopheles atroparvus</name>
    <name type="common">European mosquito</name>
    <dbReference type="NCBI Taxonomy" id="41427"/>
    <lineage>
        <taxon>Eukaryota</taxon>
        <taxon>Metazoa</taxon>
        <taxon>Ecdysozoa</taxon>
        <taxon>Arthropoda</taxon>
        <taxon>Hexapoda</taxon>
        <taxon>Insecta</taxon>
        <taxon>Pterygota</taxon>
        <taxon>Neoptera</taxon>
        <taxon>Endopterygota</taxon>
        <taxon>Diptera</taxon>
        <taxon>Nematocera</taxon>
        <taxon>Culicoidea</taxon>
        <taxon>Culicidae</taxon>
        <taxon>Anophelinae</taxon>
        <taxon>Anopheles</taxon>
    </lineage>
</organism>
<dbReference type="InterPro" id="IPR050441">
    <property type="entry name" value="RBM"/>
</dbReference>